<keyword evidence="11 13" id="KW-0012">Acyltransferase</keyword>
<dbReference type="Gene3D" id="2.160.10.10">
    <property type="entry name" value="Hexapeptide repeat proteins"/>
    <property type="match status" value="1"/>
</dbReference>
<keyword evidence="9" id="KW-0677">Repeat</keyword>
<keyword evidence="15" id="KW-1185">Reference proteome</keyword>
<evidence type="ECO:0000256" key="1">
    <source>
        <dbReference type="ARBA" id="ARBA00004496"/>
    </source>
</evidence>
<organism evidence="14 15">
    <name type="scientific">Acidaminobacter hydrogenoformans DSM 2784</name>
    <dbReference type="NCBI Taxonomy" id="1120920"/>
    <lineage>
        <taxon>Bacteria</taxon>
        <taxon>Bacillati</taxon>
        <taxon>Bacillota</taxon>
        <taxon>Clostridia</taxon>
        <taxon>Peptostreptococcales</taxon>
        <taxon>Acidaminobacteraceae</taxon>
        <taxon>Acidaminobacter</taxon>
    </lineage>
</organism>
<dbReference type="EC" id="2.3.1.30" evidence="4 13"/>
<protein>
    <recommendedName>
        <fullName evidence="5 13">Serine acetyltransferase</fullName>
        <ecNumber evidence="4 13">2.3.1.30</ecNumber>
    </recommendedName>
</protein>
<dbReference type="UniPathway" id="UPA00136">
    <property type="reaction ID" value="UER00199"/>
</dbReference>
<dbReference type="Gene3D" id="1.10.3130.10">
    <property type="entry name" value="serine acetyltransferase, domain 1"/>
    <property type="match status" value="1"/>
</dbReference>
<dbReference type="GO" id="GO:0009001">
    <property type="term" value="F:serine O-acetyltransferase activity"/>
    <property type="evidence" value="ECO:0007669"/>
    <property type="project" value="UniProtKB-EC"/>
</dbReference>
<comment type="subcellular location">
    <subcellularLocation>
        <location evidence="1">Cytoplasm</location>
    </subcellularLocation>
</comment>
<evidence type="ECO:0000256" key="2">
    <source>
        <dbReference type="ARBA" id="ARBA00004876"/>
    </source>
</evidence>
<comment type="catalytic activity">
    <reaction evidence="12 13">
        <text>L-serine + acetyl-CoA = O-acetyl-L-serine + CoA</text>
        <dbReference type="Rhea" id="RHEA:24560"/>
        <dbReference type="ChEBI" id="CHEBI:33384"/>
        <dbReference type="ChEBI" id="CHEBI:57287"/>
        <dbReference type="ChEBI" id="CHEBI:57288"/>
        <dbReference type="ChEBI" id="CHEBI:58340"/>
        <dbReference type="EC" id="2.3.1.30"/>
    </reaction>
</comment>
<dbReference type="NCBIfam" id="TIGR01172">
    <property type="entry name" value="cysE"/>
    <property type="match status" value="1"/>
</dbReference>
<dbReference type="Pfam" id="PF00132">
    <property type="entry name" value="Hexapep"/>
    <property type="match status" value="1"/>
</dbReference>
<evidence type="ECO:0000256" key="9">
    <source>
        <dbReference type="ARBA" id="ARBA00022737"/>
    </source>
</evidence>
<evidence type="ECO:0000256" key="4">
    <source>
        <dbReference type="ARBA" id="ARBA00013266"/>
    </source>
</evidence>
<dbReference type="SUPFAM" id="SSF51161">
    <property type="entry name" value="Trimeric LpxA-like enzymes"/>
    <property type="match status" value="1"/>
</dbReference>
<sequence>MFRNIKAYLETVKERDPAARSNLEIILLYPSVHAVGLYRVANWLYRHKRFFSARFISQFARFMTGIEIHPAATIGKGLFIDHGMGVVIGETTEIGNYVTLYQGVTLGGTGKDKGKRHPTIGDDVVVGSGAKILGPITVSSGSKIGANSVVLHNVESFSTAVGIPARMVRRGQVIEIDKYKETEIYNHMVI</sequence>
<dbReference type="FunFam" id="2.160.10.10:FF:000007">
    <property type="entry name" value="Serine acetyltransferase"/>
    <property type="match status" value="1"/>
</dbReference>
<evidence type="ECO:0000313" key="14">
    <source>
        <dbReference type="EMBL" id="SCZ77116.1"/>
    </source>
</evidence>
<evidence type="ECO:0000313" key="15">
    <source>
        <dbReference type="Proteomes" id="UP000199208"/>
    </source>
</evidence>
<dbReference type="GO" id="GO:0005737">
    <property type="term" value="C:cytoplasm"/>
    <property type="evidence" value="ECO:0007669"/>
    <property type="project" value="UniProtKB-SubCell"/>
</dbReference>
<evidence type="ECO:0000256" key="10">
    <source>
        <dbReference type="ARBA" id="ARBA00023192"/>
    </source>
</evidence>
<dbReference type="Proteomes" id="UP000199208">
    <property type="component" value="Unassembled WGS sequence"/>
</dbReference>
<dbReference type="EMBL" id="FMWL01000002">
    <property type="protein sequence ID" value="SCZ77116.1"/>
    <property type="molecule type" value="Genomic_DNA"/>
</dbReference>
<evidence type="ECO:0000256" key="13">
    <source>
        <dbReference type="PIRNR" id="PIRNR000441"/>
    </source>
</evidence>
<name>A0A1G5RSX9_9FIRM</name>
<comment type="similarity">
    <text evidence="3 13">Belongs to the transferase hexapeptide repeat family.</text>
</comment>
<dbReference type="PANTHER" id="PTHR42811">
    <property type="entry name" value="SERINE ACETYLTRANSFERASE"/>
    <property type="match status" value="1"/>
</dbReference>
<gene>
    <name evidence="14" type="ORF">SAMN03080599_00571</name>
</gene>
<keyword evidence="10" id="KW-0198">Cysteine biosynthesis</keyword>
<dbReference type="OrthoDB" id="9801456at2"/>
<dbReference type="NCBIfam" id="NF041874">
    <property type="entry name" value="EPS_EpsC"/>
    <property type="match status" value="1"/>
</dbReference>
<dbReference type="GO" id="GO:0006535">
    <property type="term" value="P:cysteine biosynthetic process from serine"/>
    <property type="evidence" value="ECO:0007669"/>
    <property type="project" value="InterPro"/>
</dbReference>
<evidence type="ECO:0000256" key="3">
    <source>
        <dbReference type="ARBA" id="ARBA00007274"/>
    </source>
</evidence>
<reference evidence="14 15" key="1">
    <citation type="submission" date="2016-10" db="EMBL/GenBank/DDBJ databases">
        <authorList>
            <person name="de Groot N.N."/>
        </authorList>
    </citation>
    <scope>NUCLEOTIDE SEQUENCE [LARGE SCALE GENOMIC DNA]</scope>
    <source>
        <strain evidence="14 15">DSM 2784</strain>
    </source>
</reference>
<dbReference type="InterPro" id="IPR001451">
    <property type="entry name" value="Hexapep"/>
</dbReference>
<dbReference type="CDD" id="cd03354">
    <property type="entry name" value="LbH_SAT"/>
    <property type="match status" value="1"/>
</dbReference>
<evidence type="ECO:0000256" key="12">
    <source>
        <dbReference type="ARBA" id="ARBA00049486"/>
    </source>
</evidence>
<dbReference type="AlphaFoldDB" id="A0A1G5RSX9"/>
<dbReference type="FunFam" id="1.10.3130.10:FF:000003">
    <property type="entry name" value="Serine acetyltransferase"/>
    <property type="match status" value="1"/>
</dbReference>
<keyword evidence="8 13" id="KW-0808">Transferase</keyword>
<dbReference type="PIRSF" id="PIRSF000441">
    <property type="entry name" value="CysE"/>
    <property type="match status" value="1"/>
</dbReference>
<dbReference type="InterPro" id="IPR005881">
    <property type="entry name" value="Ser_O-AcTrfase"/>
</dbReference>
<evidence type="ECO:0000256" key="11">
    <source>
        <dbReference type="ARBA" id="ARBA00023315"/>
    </source>
</evidence>
<dbReference type="InterPro" id="IPR053376">
    <property type="entry name" value="Serine_acetyltransferase"/>
</dbReference>
<dbReference type="STRING" id="1120920.SAMN03080599_00571"/>
<evidence type="ECO:0000256" key="5">
    <source>
        <dbReference type="ARBA" id="ARBA00018522"/>
    </source>
</evidence>
<comment type="pathway">
    <text evidence="2">Amino-acid biosynthesis; L-cysteine biosynthesis; L-cysteine from L-serine: step 1/2.</text>
</comment>
<evidence type="ECO:0000256" key="6">
    <source>
        <dbReference type="ARBA" id="ARBA00022490"/>
    </source>
</evidence>
<dbReference type="InterPro" id="IPR045304">
    <property type="entry name" value="LbH_SAT"/>
</dbReference>
<evidence type="ECO:0000256" key="7">
    <source>
        <dbReference type="ARBA" id="ARBA00022605"/>
    </source>
</evidence>
<keyword evidence="7" id="KW-0028">Amino-acid biosynthesis</keyword>
<keyword evidence="6" id="KW-0963">Cytoplasm</keyword>
<evidence type="ECO:0000256" key="8">
    <source>
        <dbReference type="ARBA" id="ARBA00022679"/>
    </source>
</evidence>
<dbReference type="RefSeq" id="WP_092589371.1">
    <property type="nucleotide sequence ID" value="NZ_FMWL01000002.1"/>
</dbReference>
<dbReference type="InterPro" id="IPR011004">
    <property type="entry name" value="Trimer_LpxA-like_sf"/>
</dbReference>
<proteinExistence type="inferred from homology"/>
<dbReference type="InterPro" id="IPR042122">
    <property type="entry name" value="Ser_AcTrfase_N_sf"/>
</dbReference>
<accession>A0A1G5RSX9</accession>